<dbReference type="PANTHER" id="PTHR40072">
    <property type="entry name" value="MOLYBDOPTERIN-GUANINE DINUCLEOTIDE BIOSYNTHESIS ADAPTER PROTEIN-RELATED"/>
    <property type="match status" value="1"/>
</dbReference>
<sequence>MVGYQNSGKTTVMVKLIQALRDLGLTTVTIKHHGHGGKPEVIEQKDSTRHLSAGASASVVEGDGRLILQAENINSSLEDQIRLMEYFQPDVHLIEGYKFENYPKLLLVRNHKDLSLLAKVDNIKVIMYWEETLREPLNEQTNIPCFPIHDQTAILLLAQTIKKLFLANL</sequence>
<dbReference type="Pfam" id="PF03205">
    <property type="entry name" value="MobB"/>
    <property type="match status" value="1"/>
</dbReference>
<dbReference type="EMBL" id="CP126114">
    <property type="protein sequence ID" value="WHY87738.1"/>
    <property type="molecule type" value="Genomic_DNA"/>
</dbReference>
<dbReference type="InterPro" id="IPR004435">
    <property type="entry name" value="MobB_dom"/>
</dbReference>
<dbReference type="RefSeq" id="WP_280513659.1">
    <property type="nucleotide sequence ID" value="NZ_CP126114.1"/>
</dbReference>
<keyword evidence="3" id="KW-1185">Reference proteome</keyword>
<dbReference type="AlphaFoldDB" id="A0AA95MWX1"/>
<name>A0AA95MWX1_9BACI</name>
<dbReference type="NCBIfam" id="TIGR00176">
    <property type="entry name" value="mobB"/>
    <property type="match status" value="1"/>
</dbReference>
<evidence type="ECO:0000259" key="1">
    <source>
        <dbReference type="Pfam" id="PF03205"/>
    </source>
</evidence>
<dbReference type="SUPFAM" id="SSF52540">
    <property type="entry name" value="P-loop containing nucleoside triphosphate hydrolases"/>
    <property type="match status" value="1"/>
</dbReference>
<accession>A0AA95MWX1</accession>
<dbReference type="GO" id="GO:0005525">
    <property type="term" value="F:GTP binding"/>
    <property type="evidence" value="ECO:0007669"/>
    <property type="project" value="InterPro"/>
</dbReference>
<dbReference type="Gene3D" id="3.40.50.300">
    <property type="entry name" value="P-loop containing nucleotide triphosphate hydrolases"/>
    <property type="match status" value="1"/>
</dbReference>
<evidence type="ECO:0000313" key="3">
    <source>
        <dbReference type="Proteomes" id="UP001178288"/>
    </source>
</evidence>
<gene>
    <name evidence="2" type="primary">mobB</name>
    <name evidence="2" type="ORF">QNH39_07870</name>
</gene>
<protein>
    <submittedName>
        <fullName evidence="2">Molybdopterin-guanine dinucleotide biosynthesis protein B</fullName>
    </submittedName>
</protein>
<organism evidence="2 3">
    <name type="scientific">Neobacillus novalis</name>
    <dbReference type="NCBI Taxonomy" id="220687"/>
    <lineage>
        <taxon>Bacteria</taxon>
        <taxon>Bacillati</taxon>
        <taxon>Bacillota</taxon>
        <taxon>Bacilli</taxon>
        <taxon>Bacillales</taxon>
        <taxon>Bacillaceae</taxon>
        <taxon>Neobacillus</taxon>
    </lineage>
</organism>
<dbReference type="GO" id="GO:0006777">
    <property type="term" value="P:Mo-molybdopterin cofactor biosynthetic process"/>
    <property type="evidence" value="ECO:0007669"/>
    <property type="project" value="InterPro"/>
</dbReference>
<reference evidence="2" key="1">
    <citation type="submission" date="2023-05" db="EMBL/GenBank/DDBJ databases">
        <title>Comparative genomics of Bacillaceae isolates and their secondary metabolite potential.</title>
        <authorList>
            <person name="Song L."/>
            <person name="Nielsen L.J."/>
            <person name="Mohite O."/>
            <person name="Xu X."/>
            <person name="Weber T."/>
            <person name="Kovacs A.T."/>
        </authorList>
    </citation>
    <scope>NUCLEOTIDE SEQUENCE</scope>
    <source>
        <strain evidence="2">XLM17</strain>
    </source>
</reference>
<proteinExistence type="predicted"/>
<dbReference type="PANTHER" id="PTHR40072:SF1">
    <property type="entry name" value="MOLYBDOPTERIN-GUANINE DINUCLEOTIDE BIOSYNTHESIS ADAPTER PROTEIN"/>
    <property type="match status" value="1"/>
</dbReference>
<dbReference type="KEGG" id="nnv:QNH39_07870"/>
<evidence type="ECO:0000313" key="2">
    <source>
        <dbReference type="EMBL" id="WHY87738.1"/>
    </source>
</evidence>
<dbReference type="InterPro" id="IPR052539">
    <property type="entry name" value="MGD_biosynthesis_adapter"/>
</dbReference>
<dbReference type="Proteomes" id="UP001178288">
    <property type="component" value="Chromosome"/>
</dbReference>
<feature type="domain" description="Molybdopterin-guanine dinucleotide biosynthesis protein B (MobB)" evidence="1">
    <location>
        <begin position="1"/>
        <end position="118"/>
    </location>
</feature>
<dbReference type="InterPro" id="IPR027417">
    <property type="entry name" value="P-loop_NTPase"/>
</dbReference>